<accession>A0A3Y9C2H8</accession>
<dbReference type="Proteomes" id="UP000839644">
    <property type="component" value="Unassembled WGS sequence"/>
</dbReference>
<sequence length="124" mass="14418">MNKIIYNIKIANSPETTWKARKNMSNDGFKNLLVNQINKHEAKNSGINPLTSRTLNNIMESFVHQTRKLNIQPQESKIISNLTNEQKYIMEDMSGLLKSRVLYAIKTNKLLSHIDFEKCHFIKI</sequence>
<dbReference type="EMBL" id="AAAFYZ010000052">
    <property type="protein sequence ID" value="EAB8478163.1"/>
    <property type="molecule type" value="Genomic_DNA"/>
</dbReference>
<gene>
    <name evidence="1" type="ORF">AU894_18435</name>
</gene>
<dbReference type="AlphaFoldDB" id="A0A3Y9C2H8"/>
<comment type="caution">
    <text evidence="1">The sequence shown here is derived from an EMBL/GenBank/DDBJ whole genome shotgun (WGS) entry which is preliminary data.</text>
</comment>
<organism evidence="1">
    <name type="scientific">Salmonella enterica subsp. enterica serovar Java</name>
    <dbReference type="NCBI Taxonomy" id="224729"/>
    <lineage>
        <taxon>Bacteria</taxon>
        <taxon>Pseudomonadati</taxon>
        <taxon>Pseudomonadota</taxon>
        <taxon>Gammaproteobacteria</taxon>
        <taxon>Enterobacterales</taxon>
        <taxon>Enterobacteriaceae</taxon>
        <taxon>Salmonella</taxon>
    </lineage>
</organism>
<evidence type="ECO:0000313" key="1">
    <source>
        <dbReference type="EMBL" id="EAB8478163.1"/>
    </source>
</evidence>
<protein>
    <submittedName>
        <fullName evidence="1">Uncharacterized protein</fullName>
    </submittedName>
</protein>
<name>A0A3Y9C2H8_SALEB</name>
<proteinExistence type="predicted"/>
<reference evidence="1" key="1">
    <citation type="submission" date="2018-08" db="EMBL/GenBank/DDBJ databases">
        <authorList>
            <person name="Ashton P.M."/>
            <person name="Dallman T."/>
            <person name="Nair S."/>
            <person name="De Pinna E."/>
            <person name="Peters T."/>
            <person name="Grant K."/>
        </authorList>
    </citation>
    <scope>NUCLEOTIDE SEQUENCE [LARGE SCALE GENOMIC DNA]</scope>
    <source>
        <strain evidence="1">43913</strain>
    </source>
</reference>